<evidence type="ECO:0000256" key="5">
    <source>
        <dbReference type="ARBA" id="ARBA00022840"/>
    </source>
</evidence>
<sequence length="1050" mass="115421">MSIRTISRNHTVDPGLVLPTHYRTLSIRVEESKIRDAEGDKTGRKGDIDFADIVWHKLSVQEILLRLSSSPTQGLSNEQVAKRLKQHGPNRPTQPSSRCFQRILGYLFGGFGPILFIAAILVFVAWKPLEQPPQQSNLALAIVLICVFFAQAAFSFYQDFSSSRVMASIKTMLPDHCLVFRDGARQNIPGADIVPGDLLCIKMGDRLPADVRFIEVSTDARFDRAILTGETAPLHGCVDSTDDNYLETACIGLAGTHCVVGSTLGLVVATGDRTVFGRIAKLTAPPKQGQTSLQREIFHFVKIVVGMMLSMIFVVLIVWAAWLRRSHPTWISVPQLIVDCVTIAVAFVPEGLPIAVTSSLTITASIMKRNKILCKSLQTVETLGSVSVICSDKTGTLTENQMTVTECMVGRCIMTAAQAAKAEGAGNDGPEELGIMGGLCNASEFDATTMDQPLKNRKINGDATDQAILRFAESIVPVSETRRQFKTIYKIAFNSKNKFMVQIVQSVGLSRLDTSSTDPNSLSPLLLTIKGAPDILIARCNAVMADNGKYTRPITQDDRNFVEETKNQWSSQGRRVILLARKKLPVTMRSLSTASLEYEQRTLEEASKELEFVGLVAILDPPRDEIPQVIETLRGAGIRVFMVTGDFKLTALAIAAQCGIITQPEAVDDAMALSSDDRSSEPPVSAAEKGVQVLGSRGIALSGVEINQLGGQEWDSLCNYQEIVFARTTPEQKLRIVKEFQARGKVVGMTGDGVNDAPSLKAADIGIAMGSGSEVAMEAADMVLLDSFSAIIEAIKYGRVVFDNLKKTICYLMPAGTFSEFWPIFTNVLFGMPQILSSFLMIIICCFTDCAAATVIAYERPERDVLARKPRNMKKDRLVNGKLFLQAYGFLGTVMALCSFAVSYWHAERKGILLKQLVLGFGRVPNGMSQAYFTKVLDESSSIYFINLVIMQIFNLLAIRTRRLSLLQHPPLFRPETQNYKLFPAILFALGVAFLFLYIPKLQTVLGSSNIPVENFFLPVAFGMGLLLLDEARKAAVRKWPQEFLAKIAW</sequence>
<dbReference type="SUPFAM" id="SSF56784">
    <property type="entry name" value="HAD-like"/>
    <property type="match status" value="1"/>
</dbReference>
<dbReference type="PANTHER" id="PTHR43294">
    <property type="entry name" value="SODIUM/POTASSIUM-TRANSPORTING ATPASE SUBUNIT ALPHA"/>
    <property type="match status" value="1"/>
</dbReference>
<dbReference type="InterPro" id="IPR023214">
    <property type="entry name" value="HAD_sf"/>
</dbReference>
<dbReference type="EMBL" id="ML991819">
    <property type="protein sequence ID" value="KAF2232119.1"/>
    <property type="molecule type" value="Genomic_DNA"/>
</dbReference>
<dbReference type="SMART" id="SM00831">
    <property type="entry name" value="Cation_ATPase_N"/>
    <property type="match status" value="1"/>
</dbReference>
<dbReference type="GO" id="GO:1902600">
    <property type="term" value="P:proton transmembrane transport"/>
    <property type="evidence" value="ECO:0007669"/>
    <property type="project" value="TreeGrafter"/>
</dbReference>
<dbReference type="InterPro" id="IPR004014">
    <property type="entry name" value="ATPase_P-typ_cation-transptr_N"/>
</dbReference>
<keyword evidence="3 9" id="KW-0812">Transmembrane</keyword>
<dbReference type="SFLD" id="SFLDS00003">
    <property type="entry name" value="Haloacid_Dehalogenase"/>
    <property type="match status" value="1"/>
</dbReference>
<dbReference type="FunFam" id="3.40.50.1000:FF:000001">
    <property type="entry name" value="Phospholipid-transporting ATPase IC"/>
    <property type="match status" value="1"/>
</dbReference>
<dbReference type="Gene3D" id="2.70.150.10">
    <property type="entry name" value="Calcium-transporting ATPase, cytoplasmic transduction domain A"/>
    <property type="match status" value="1"/>
</dbReference>
<dbReference type="GO" id="GO:0006883">
    <property type="term" value="P:intracellular sodium ion homeostasis"/>
    <property type="evidence" value="ECO:0007669"/>
    <property type="project" value="TreeGrafter"/>
</dbReference>
<feature type="transmembrane region" description="Helical" evidence="9">
    <location>
        <begin position="879"/>
        <end position="905"/>
    </location>
</feature>
<dbReference type="InterPro" id="IPR036412">
    <property type="entry name" value="HAD-like_sf"/>
</dbReference>
<evidence type="ECO:0000313" key="12">
    <source>
        <dbReference type="Proteomes" id="UP000800092"/>
    </source>
</evidence>
<keyword evidence="4" id="KW-0547">Nucleotide-binding</keyword>
<dbReference type="SFLD" id="SFLDF00027">
    <property type="entry name" value="p-type_atpase"/>
    <property type="match status" value="1"/>
</dbReference>
<keyword evidence="8 9" id="KW-0472">Membrane</keyword>
<dbReference type="InterPro" id="IPR023299">
    <property type="entry name" value="ATPase_P-typ_cyto_dom_N"/>
</dbReference>
<dbReference type="GO" id="GO:0036376">
    <property type="term" value="P:sodium ion export across plasma membrane"/>
    <property type="evidence" value="ECO:0007669"/>
    <property type="project" value="TreeGrafter"/>
</dbReference>
<dbReference type="GO" id="GO:0030007">
    <property type="term" value="P:intracellular potassium ion homeostasis"/>
    <property type="evidence" value="ECO:0007669"/>
    <property type="project" value="TreeGrafter"/>
</dbReference>
<dbReference type="PRINTS" id="PR00119">
    <property type="entry name" value="CATATPASE"/>
</dbReference>
<dbReference type="SUPFAM" id="SSF81665">
    <property type="entry name" value="Calcium ATPase, transmembrane domain M"/>
    <property type="match status" value="1"/>
</dbReference>
<feature type="transmembrane region" description="Helical" evidence="9">
    <location>
        <begin position="942"/>
        <end position="959"/>
    </location>
</feature>
<protein>
    <submittedName>
        <fullName evidence="11">Putative H /K ATPase alpha subunit</fullName>
    </submittedName>
</protein>
<comment type="subcellular location">
    <subcellularLocation>
        <location evidence="1">Cell membrane</location>
        <topology evidence="1">Multi-pass membrane protein</topology>
    </subcellularLocation>
</comment>
<keyword evidence="7 9" id="KW-1133">Transmembrane helix</keyword>
<gene>
    <name evidence="11" type="ORF">EV356DRAFT_470734</name>
</gene>
<dbReference type="SUPFAM" id="SSF81653">
    <property type="entry name" value="Calcium ATPase, transduction domain A"/>
    <property type="match status" value="1"/>
</dbReference>
<dbReference type="SUPFAM" id="SSF81660">
    <property type="entry name" value="Metal cation-transporting ATPase, ATP-binding domain N"/>
    <property type="match status" value="1"/>
</dbReference>
<dbReference type="GO" id="GO:0005524">
    <property type="term" value="F:ATP binding"/>
    <property type="evidence" value="ECO:0007669"/>
    <property type="project" value="UniProtKB-KW"/>
</dbReference>
<organism evidence="11 12">
    <name type="scientific">Viridothelium virens</name>
    <name type="common">Speckled blister lichen</name>
    <name type="synonym">Trypethelium virens</name>
    <dbReference type="NCBI Taxonomy" id="1048519"/>
    <lineage>
        <taxon>Eukaryota</taxon>
        <taxon>Fungi</taxon>
        <taxon>Dikarya</taxon>
        <taxon>Ascomycota</taxon>
        <taxon>Pezizomycotina</taxon>
        <taxon>Dothideomycetes</taxon>
        <taxon>Dothideomycetes incertae sedis</taxon>
        <taxon>Trypetheliales</taxon>
        <taxon>Trypetheliaceae</taxon>
        <taxon>Viridothelium</taxon>
    </lineage>
</organism>
<dbReference type="InterPro" id="IPR018303">
    <property type="entry name" value="ATPase_P-typ_P_site"/>
</dbReference>
<evidence type="ECO:0000313" key="11">
    <source>
        <dbReference type="EMBL" id="KAF2232119.1"/>
    </source>
</evidence>
<keyword evidence="6" id="KW-1278">Translocase</keyword>
<dbReference type="InterPro" id="IPR050510">
    <property type="entry name" value="Cation_transp_ATPase_P-type"/>
</dbReference>
<dbReference type="AlphaFoldDB" id="A0A6A6H2K0"/>
<dbReference type="Proteomes" id="UP000800092">
    <property type="component" value="Unassembled WGS sequence"/>
</dbReference>
<feature type="transmembrane region" description="Helical" evidence="9">
    <location>
        <begin position="980"/>
        <end position="999"/>
    </location>
</feature>
<evidence type="ECO:0000256" key="7">
    <source>
        <dbReference type="ARBA" id="ARBA00022989"/>
    </source>
</evidence>
<dbReference type="GO" id="GO:0005391">
    <property type="term" value="F:P-type sodium:potassium-exchanging transporter activity"/>
    <property type="evidence" value="ECO:0007669"/>
    <property type="project" value="TreeGrafter"/>
</dbReference>
<dbReference type="GO" id="GO:0005886">
    <property type="term" value="C:plasma membrane"/>
    <property type="evidence" value="ECO:0007669"/>
    <property type="project" value="UniProtKB-SubCell"/>
</dbReference>
<dbReference type="Pfam" id="PF00689">
    <property type="entry name" value="Cation_ATPase_C"/>
    <property type="match status" value="1"/>
</dbReference>
<dbReference type="Gene3D" id="1.20.1110.10">
    <property type="entry name" value="Calcium-transporting ATPase, transmembrane domain"/>
    <property type="match status" value="1"/>
</dbReference>
<feature type="transmembrane region" description="Helical" evidence="9">
    <location>
        <begin position="297"/>
        <end position="322"/>
    </location>
</feature>
<dbReference type="InterPro" id="IPR059000">
    <property type="entry name" value="ATPase_P-type_domA"/>
</dbReference>
<accession>A0A6A6H2K0</accession>
<dbReference type="FunFam" id="3.40.50.1000:FF:000083">
    <property type="entry name" value="Sodium/potassium-transporting ATPase subunit alpha"/>
    <property type="match status" value="1"/>
</dbReference>
<dbReference type="SFLD" id="SFLDG00002">
    <property type="entry name" value="C1.7:_P-type_atpase_like"/>
    <property type="match status" value="1"/>
</dbReference>
<dbReference type="Pfam" id="PF00690">
    <property type="entry name" value="Cation_ATPase_N"/>
    <property type="match status" value="1"/>
</dbReference>
<dbReference type="GO" id="GO:1990573">
    <property type="term" value="P:potassium ion import across plasma membrane"/>
    <property type="evidence" value="ECO:0007669"/>
    <property type="project" value="TreeGrafter"/>
</dbReference>
<evidence type="ECO:0000256" key="9">
    <source>
        <dbReference type="SAM" id="Phobius"/>
    </source>
</evidence>
<keyword evidence="5" id="KW-0067">ATP-binding</keyword>
<feature type="transmembrane region" description="Helical" evidence="9">
    <location>
        <begin position="836"/>
        <end position="858"/>
    </location>
</feature>
<dbReference type="InterPro" id="IPR044492">
    <property type="entry name" value="P_typ_ATPase_HD_dom"/>
</dbReference>
<evidence type="ECO:0000256" key="2">
    <source>
        <dbReference type="ARBA" id="ARBA00022475"/>
    </source>
</evidence>
<dbReference type="InterPro" id="IPR001757">
    <property type="entry name" value="P_typ_ATPase"/>
</dbReference>
<dbReference type="OrthoDB" id="158672at2759"/>
<dbReference type="GO" id="GO:0016887">
    <property type="term" value="F:ATP hydrolysis activity"/>
    <property type="evidence" value="ECO:0007669"/>
    <property type="project" value="InterPro"/>
</dbReference>
<dbReference type="Pfam" id="PF13246">
    <property type="entry name" value="Cation_ATPase"/>
    <property type="match status" value="1"/>
</dbReference>
<evidence type="ECO:0000256" key="1">
    <source>
        <dbReference type="ARBA" id="ARBA00004651"/>
    </source>
</evidence>
<evidence type="ECO:0000256" key="3">
    <source>
        <dbReference type="ARBA" id="ARBA00022692"/>
    </source>
</evidence>
<dbReference type="PANTHER" id="PTHR43294:SF21">
    <property type="entry name" value="CATION TRANSPORTING ATPASE"/>
    <property type="match status" value="1"/>
</dbReference>
<dbReference type="Gene3D" id="3.40.50.1000">
    <property type="entry name" value="HAD superfamily/HAD-like"/>
    <property type="match status" value="1"/>
</dbReference>
<dbReference type="InterPro" id="IPR023298">
    <property type="entry name" value="ATPase_P-typ_TM_dom_sf"/>
</dbReference>
<reference evidence="11" key="1">
    <citation type="journal article" date="2020" name="Stud. Mycol.">
        <title>101 Dothideomycetes genomes: a test case for predicting lifestyles and emergence of pathogens.</title>
        <authorList>
            <person name="Haridas S."/>
            <person name="Albert R."/>
            <person name="Binder M."/>
            <person name="Bloem J."/>
            <person name="Labutti K."/>
            <person name="Salamov A."/>
            <person name="Andreopoulos B."/>
            <person name="Baker S."/>
            <person name="Barry K."/>
            <person name="Bills G."/>
            <person name="Bluhm B."/>
            <person name="Cannon C."/>
            <person name="Castanera R."/>
            <person name="Culley D."/>
            <person name="Daum C."/>
            <person name="Ezra D."/>
            <person name="Gonzalez J."/>
            <person name="Henrissat B."/>
            <person name="Kuo A."/>
            <person name="Liang C."/>
            <person name="Lipzen A."/>
            <person name="Lutzoni F."/>
            <person name="Magnuson J."/>
            <person name="Mondo S."/>
            <person name="Nolan M."/>
            <person name="Ohm R."/>
            <person name="Pangilinan J."/>
            <person name="Park H.-J."/>
            <person name="Ramirez L."/>
            <person name="Alfaro M."/>
            <person name="Sun H."/>
            <person name="Tritt A."/>
            <person name="Yoshinaga Y."/>
            <person name="Zwiers L.-H."/>
            <person name="Turgeon B."/>
            <person name="Goodwin S."/>
            <person name="Spatafora J."/>
            <person name="Crous P."/>
            <person name="Grigoriev I."/>
        </authorList>
    </citation>
    <scope>NUCLEOTIDE SEQUENCE</scope>
    <source>
        <strain evidence="11">Tuck. ex Michener</strain>
    </source>
</reference>
<feature type="transmembrane region" description="Helical" evidence="9">
    <location>
        <begin position="138"/>
        <end position="157"/>
    </location>
</feature>
<dbReference type="InterPro" id="IPR006068">
    <property type="entry name" value="ATPase_P-typ_cation-transptr_C"/>
</dbReference>
<evidence type="ECO:0000256" key="8">
    <source>
        <dbReference type="ARBA" id="ARBA00023136"/>
    </source>
</evidence>
<dbReference type="PRINTS" id="PR00121">
    <property type="entry name" value="NAKATPASE"/>
</dbReference>
<dbReference type="Pfam" id="PF00122">
    <property type="entry name" value="E1-E2_ATPase"/>
    <property type="match status" value="1"/>
</dbReference>
<proteinExistence type="predicted"/>
<feature type="transmembrane region" description="Helical" evidence="9">
    <location>
        <begin position="1011"/>
        <end position="1029"/>
    </location>
</feature>
<evidence type="ECO:0000256" key="6">
    <source>
        <dbReference type="ARBA" id="ARBA00022967"/>
    </source>
</evidence>
<dbReference type="Gene3D" id="3.40.1110.10">
    <property type="entry name" value="Calcium-transporting ATPase, cytoplasmic domain N"/>
    <property type="match status" value="1"/>
</dbReference>
<feature type="domain" description="Cation-transporting P-type ATPase N-terminal" evidence="10">
    <location>
        <begin position="54"/>
        <end position="127"/>
    </location>
</feature>
<feature type="transmembrane region" description="Helical" evidence="9">
    <location>
        <begin position="103"/>
        <end position="126"/>
    </location>
</feature>
<evidence type="ECO:0000259" key="10">
    <source>
        <dbReference type="SMART" id="SM00831"/>
    </source>
</evidence>
<dbReference type="NCBIfam" id="TIGR01494">
    <property type="entry name" value="ATPase_P-type"/>
    <property type="match status" value="2"/>
</dbReference>
<dbReference type="Pfam" id="PF08282">
    <property type="entry name" value="Hydrolase_3"/>
    <property type="match status" value="1"/>
</dbReference>
<name>A0A6A6H2K0_VIRVR</name>
<keyword evidence="2" id="KW-1003">Cell membrane</keyword>
<dbReference type="PROSITE" id="PS00154">
    <property type="entry name" value="ATPASE_E1_E2"/>
    <property type="match status" value="1"/>
</dbReference>
<dbReference type="InterPro" id="IPR008250">
    <property type="entry name" value="ATPase_P-typ_transduc_dom_A_sf"/>
</dbReference>
<keyword evidence="12" id="KW-1185">Reference proteome</keyword>
<evidence type="ECO:0000256" key="4">
    <source>
        <dbReference type="ARBA" id="ARBA00022741"/>
    </source>
</evidence>